<dbReference type="STRING" id="1802055.A3A74_05265"/>
<dbReference type="EMBL" id="MGAF01000052">
    <property type="protein sequence ID" value="OGK39350.1"/>
    <property type="molecule type" value="Genomic_DNA"/>
</dbReference>
<dbReference type="Gene3D" id="1.10.260.40">
    <property type="entry name" value="lambda repressor-like DNA-binding domains"/>
    <property type="match status" value="1"/>
</dbReference>
<dbReference type="GO" id="GO:0003700">
    <property type="term" value="F:DNA-binding transcription factor activity"/>
    <property type="evidence" value="ECO:0007669"/>
    <property type="project" value="TreeGrafter"/>
</dbReference>
<dbReference type="Proteomes" id="UP000179270">
    <property type="component" value="Unassembled WGS sequence"/>
</dbReference>
<dbReference type="GO" id="GO:0003677">
    <property type="term" value="F:DNA binding"/>
    <property type="evidence" value="ECO:0007669"/>
    <property type="project" value="UniProtKB-KW"/>
</dbReference>
<dbReference type="SUPFAM" id="SSF47413">
    <property type="entry name" value="lambda repressor-like DNA-binding domains"/>
    <property type="match status" value="1"/>
</dbReference>
<evidence type="ECO:0000313" key="4">
    <source>
        <dbReference type="Proteomes" id="UP000179270"/>
    </source>
</evidence>
<dbReference type="PROSITE" id="PS50943">
    <property type="entry name" value="HTH_CROC1"/>
    <property type="match status" value="1"/>
</dbReference>
<proteinExistence type="predicted"/>
<dbReference type="InterPro" id="IPR050807">
    <property type="entry name" value="TransReg_Diox_bact_type"/>
</dbReference>
<dbReference type="InterPro" id="IPR010982">
    <property type="entry name" value="Lambda_DNA-bd_dom_sf"/>
</dbReference>
<evidence type="ECO:0000259" key="2">
    <source>
        <dbReference type="PROSITE" id="PS50943"/>
    </source>
</evidence>
<reference evidence="3 4" key="1">
    <citation type="journal article" date="2016" name="Nat. Commun.">
        <title>Thousands of microbial genomes shed light on interconnected biogeochemical processes in an aquifer system.</title>
        <authorList>
            <person name="Anantharaman K."/>
            <person name="Brown C.T."/>
            <person name="Hug L.A."/>
            <person name="Sharon I."/>
            <person name="Castelle C.J."/>
            <person name="Probst A.J."/>
            <person name="Thomas B.C."/>
            <person name="Singh A."/>
            <person name="Wilkins M.J."/>
            <person name="Karaoz U."/>
            <person name="Brodie E.L."/>
            <person name="Williams K.H."/>
            <person name="Hubbard S.S."/>
            <person name="Banfield J.F."/>
        </authorList>
    </citation>
    <scope>NUCLEOTIDE SEQUENCE [LARGE SCALE GENOMIC DNA]</scope>
</reference>
<organism evidence="3 4">
    <name type="scientific">Candidatus Roizmanbacteria bacterium RIFCSPLOWO2_01_FULL_35_13</name>
    <dbReference type="NCBI Taxonomy" id="1802055"/>
    <lineage>
        <taxon>Bacteria</taxon>
        <taxon>Candidatus Roizmaniibacteriota</taxon>
    </lineage>
</organism>
<dbReference type="PANTHER" id="PTHR46797:SF1">
    <property type="entry name" value="METHYLPHOSPHONATE SYNTHASE"/>
    <property type="match status" value="1"/>
</dbReference>
<accession>A0A1F7I7K4</accession>
<dbReference type="CDD" id="cd00093">
    <property type="entry name" value="HTH_XRE"/>
    <property type="match status" value="1"/>
</dbReference>
<feature type="domain" description="HTH cro/C1-type" evidence="2">
    <location>
        <begin position="15"/>
        <end position="69"/>
    </location>
</feature>
<evidence type="ECO:0000313" key="3">
    <source>
        <dbReference type="EMBL" id="OGK39350.1"/>
    </source>
</evidence>
<dbReference type="PANTHER" id="PTHR46797">
    <property type="entry name" value="HTH-TYPE TRANSCRIPTIONAL REGULATOR"/>
    <property type="match status" value="1"/>
</dbReference>
<evidence type="ECO:0000256" key="1">
    <source>
        <dbReference type="ARBA" id="ARBA00023125"/>
    </source>
</evidence>
<comment type="caution">
    <text evidence="3">The sequence shown here is derived from an EMBL/GenBank/DDBJ whole genome shotgun (WGS) entry which is preliminary data.</text>
</comment>
<protein>
    <recommendedName>
        <fullName evidence="2">HTH cro/C1-type domain-containing protein</fullName>
    </recommendedName>
</protein>
<dbReference type="Pfam" id="PF01381">
    <property type="entry name" value="HTH_3"/>
    <property type="match status" value="1"/>
</dbReference>
<sequence>MVRGNFFYNRLGEKIISIRQKRKLSQEQLALLSDLDRTYLARIEEGKANPSVKVLNKLSRVLKTRLSILLKGV</sequence>
<dbReference type="GO" id="GO:0005829">
    <property type="term" value="C:cytosol"/>
    <property type="evidence" value="ECO:0007669"/>
    <property type="project" value="TreeGrafter"/>
</dbReference>
<gene>
    <name evidence="3" type="ORF">A3A74_05265</name>
</gene>
<dbReference type="AlphaFoldDB" id="A0A1F7I7K4"/>
<name>A0A1F7I7K4_9BACT</name>
<dbReference type="SMART" id="SM00530">
    <property type="entry name" value="HTH_XRE"/>
    <property type="match status" value="1"/>
</dbReference>
<keyword evidence="1" id="KW-0238">DNA-binding</keyword>
<dbReference type="InterPro" id="IPR001387">
    <property type="entry name" value="Cro/C1-type_HTH"/>
</dbReference>